<evidence type="ECO:0000313" key="2">
    <source>
        <dbReference type="Proteomes" id="UP000324927"/>
    </source>
</evidence>
<sequence>MTATIIAFPRRLVSDADRVEAAKAKYEAALVFDEDPSPENRERLIEAHRRLAEARHGGVPALVDRDMAAFLRMMTLSEQEPA</sequence>
<evidence type="ECO:0000313" key="1">
    <source>
        <dbReference type="EMBL" id="KAA0592988.1"/>
    </source>
</evidence>
<gene>
    <name evidence="1" type="ORF">FZ942_26040</name>
</gene>
<protein>
    <submittedName>
        <fullName evidence="1">Uncharacterized protein</fullName>
    </submittedName>
</protein>
<keyword evidence="2" id="KW-1185">Reference proteome</keyword>
<dbReference type="EMBL" id="VTTN01000013">
    <property type="protein sequence ID" value="KAA0592988.1"/>
    <property type="molecule type" value="Genomic_DNA"/>
</dbReference>
<dbReference type="Proteomes" id="UP000324927">
    <property type="component" value="Unassembled WGS sequence"/>
</dbReference>
<proteinExistence type="predicted"/>
<dbReference type="AlphaFoldDB" id="A0A5A9GEN1"/>
<dbReference type="RefSeq" id="WP_149233982.1">
    <property type="nucleotide sequence ID" value="NZ_JALJXJ010000015.1"/>
</dbReference>
<reference evidence="1 2" key="1">
    <citation type="submission" date="2019-08" db="EMBL/GenBank/DDBJ databases">
        <authorList>
            <person name="Grouzdev D."/>
            <person name="Tikhonova E."/>
            <person name="Kravchenko I."/>
        </authorList>
    </citation>
    <scope>NUCLEOTIDE SEQUENCE [LARGE SCALE GENOMIC DNA]</scope>
    <source>
        <strain evidence="1 2">59b</strain>
    </source>
</reference>
<accession>A0A5A9GEN1</accession>
<dbReference type="OrthoDB" id="7307049at2"/>
<comment type="caution">
    <text evidence="1">The sequence shown here is derived from an EMBL/GenBank/DDBJ whole genome shotgun (WGS) entry which is preliminary data.</text>
</comment>
<organism evidence="1 2">
    <name type="scientific">Azospirillum lipoferum</name>
    <dbReference type="NCBI Taxonomy" id="193"/>
    <lineage>
        <taxon>Bacteria</taxon>
        <taxon>Pseudomonadati</taxon>
        <taxon>Pseudomonadota</taxon>
        <taxon>Alphaproteobacteria</taxon>
        <taxon>Rhodospirillales</taxon>
        <taxon>Azospirillaceae</taxon>
        <taxon>Azospirillum</taxon>
    </lineage>
</organism>
<name>A0A5A9GEN1_AZOLI</name>